<dbReference type="InterPro" id="IPR028098">
    <property type="entry name" value="Glyco_trans_4-like_N"/>
</dbReference>
<dbReference type="Gene3D" id="3.40.50.2000">
    <property type="entry name" value="Glycogen Phosphorylase B"/>
    <property type="match status" value="2"/>
</dbReference>
<evidence type="ECO:0000259" key="1">
    <source>
        <dbReference type="Pfam" id="PF00534"/>
    </source>
</evidence>
<dbReference type="CDD" id="cd03820">
    <property type="entry name" value="GT4_AmsD-like"/>
    <property type="match status" value="1"/>
</dbReference>
<evidence type="ECO:0000259" key="2">
    <source>
        <dbReference type="Pfam" id="PF13439"/>
    </source>
</evidence>
<evidence type="ECO:0000313" key="4">
    <source>
        <dbReference type="Proteomes" id="UP000309848"/>
    </source>
</evidence>
<keyword evidence="3" id="KW-0808">Transferase</keyword>
<evidence type="ECO:0000313" key="3">
    <source>
        <dbReference type="EMBL" id="TGX45738.1"/>
    </source>
</evidence>
<gene>
    <name evidence="3" type="ORF">E5A74_00715</name>
</gene>
<dbReference type="InterPro" id="IPR001296">
    <property type="entry name" value="Glyco_trans_1"/>
</dbReference>
<dbReference type="Pfam" id="PF13439">
    <property type="entry name" value="Glyco_transf_4"/>
    <property type="match status" value="1"/>
</dbReference>
<sequence length="646" mass="70173">MNAHSPQQRILAGSQLAAFSHRAFVSEQVADFLAICPVSGGVVVDLGGGCGHFGSALAGQRPDITPRVVDLDQDAIACCAAAGVEAEHADAITYRPRGDETAACFNLVLHHLVGADEAATRQLQLSALRNWAPTHTPVFVNEYAYDSWFGDTSARLIYAITSSPKLSSLCAFIGKFCPSLRANTLGVGVRFRSRKGWEELFREAGFRVQSVRKGYREEVSLLRRLLLIRSVRRVSFTLVGKKQRLLLVNESLGGGGAERQLCHLANELTERGHAVAVATWASPEVADCYELLPGIARFHLRRHELHGGKIRRALTMGRSWLRLLSLIRREKPETIISFSDVSNIMCVAAAKLMGLPAIVSIRNNPDAWMKPHWHSPAIWAYRRAAVVVQTGAVADWCRARDINVVSVIPNMIHRVPELTKPRERLIVAVGSLQHRKGHDLLIRAFAKADALNPGWRLALLGQGPELDPLRQLANELGVGDRVEFRGFVVNVHEAMARASIFALPSRFEGLPNALLEAMALGLPCVAADCDYGPRSVITDGHDGMLVPVGDIGALGDALAQLMGDPAKRAHLAGNAPNVRCRFHANRITARWREAIAGQRGGLTHSSDPLHDHGAVAVLATNGDAGGRRRRVVNGVGERNAGVLANH</sequence>
<comment type="caution">
    <text evidence="3">The sequence shown here is derived from an EMBL/GenBank/DDBJ whole genome shotgun (WGS) entry which is preliminary data.</text>
</comment>
<feature type="domain" description="Glycosyltransferase subfamily 4-like N-terminal" evidence="2">
    <location>
        <begin position="255"/>
        <end position="412"/>
    </location>
</feature>
<accession>A0A4S1WQV0</accession>
<dbReference type="InterPro" id="IPR029063">
    <property type="entry name" value="SAM-dependent_MTases_sf"/>
</dbReference>
<dbReference type="Proteomes" id="UP000309848">
    <property type="component" value="Unassembled WGS sequence"/>
</dbReference>
<dbReference type="EMBL" id="SRXU01000001">
    <property type="protein sequence ID" value="TGX45738.1"/>
    <property type="molecule type" value="Genomic_DNA"/>
</dbReference>
<dbReference type="PANTHER" id="PTHR12526">
    <property type="entry name" value="GLYCOSYLTRANSFERASE"/>
    <property type="match status" value="1"/>
</dbReference>
<proteinExistence type="predicted"/>
<feature type="domain" description="Glycosyl transferase family 1" evidence="1">
    <location>
        <begin position="418"/>
        <end position="576"/>
    </location>
</feature>
<dbReference type="Pfam" id="PF00534">
    <property type="entry name" value="Glycos_transf_1"/>
    <property type="match status" value="1"/>
</dbReference>
<dbReference type="OrthoDB" id="9790710at2"/>
<dbReference type="SUPFAM" id="SSF53756">
    <property type="entry name" value="UDP-Glycosyltransferase/glycogen phosphorylase"/>
    <property type="match status" value="1"/>
</dbReference>
<name>A0A4S1WQV0_9SPHN</name>
<dbReference type="AlphaFoldDB" id="A0A4S1WQV0"/>
<dbReference type="Gene3D" id="3.40.50.150">
    <property type="entry name" value="Vaccinia Virus protein VP39"/>
    <property type="match status" value="1"/>
</dbReference>
<dbReference type="GO" id="GO:0016757">
    <property type="term" value="F:glycosyltransferase activity"/>
    <property type="evidence" value="ECO:0007669"/>
    <property type="project" value="InterPro"/>
</dbReference>
<organism evidence="3 4">
    <name type="scientific">Sphingomonas naasensis</name>
    <dbReference type="NCBI Taxonomy" id="1344951"/>
    <lineage>
        <taxon>Bacteria</taxon>
        <taxon>Pseudomonadati</taxon>
        <taxon>Pseudomonadota</taxon>
        <taxon>Alphaproteobacteria</taxon>
        <taxon>Sphingomonadales</taxon>
        <taxon>Sphingomonadaceae</taxon>
        <taxon>Sphingomonas</taxon>
    </lineage>
</organism>
<reference evidence="3 4" key="1">
    <citation type="submission" date="2019-04" db="EMBL/GenBank/DDBJ databases">
        <title>Sphingomonas psychrotolerans sp. nov., isolated from soil in the Tianshan Mountains, Xinjiang, China.</title>
        <authorList>
            <person name="Luo Y."/>
            <person name="Sheng H."/>
        </authorList>
    </citation>
    <scope>NUCLEOTIDE SEQUENCE [LARGE SCALE GENOMIC DNA]</scope>
    <source>
        <strain evidence="3 4">KIS18-15</strain>
    </source>
</reference>
<keyword evidence="4" id="KW-1185">Reference proteome</keyword>
<protein>
    <submittedName>
        <fullName evidence="3">Glycosyltransferase family 4 protein</fullName>
    </submittedName>
</protein>
<dbReference type="SUPFAM" id="SSF53335">
    <property type="entry name" value="S-adenosyl-L-methionine-dependent methyltransferases"/>
    <property type="match status" value="1"/>
</dbReference>